<evidence type="ECO:0000313" key="2">
    <source>
        <dbReference type="Proteomes" id="UP000796880"/>
    </source>
</evidence>
<gene>
    <name evidence="1" type="ORF">FNV43_RR19715</name>
</gene>
<dbReference type="EMBL" id="VOIH02000009">
    <property type="protein sequence ID" value="KAF3436962.1"/>
    <property type="molecule type" value="Genomic_DNA"/>
</dbReference>
<accession>A0A8K0GPS6</accession>
<comment type="caution">
    <text evidence="1">The sequence shown here is derived from an EMBL/GenBank/DDBJ whole genome shotgun (WGS) entry which is preliminary data.</text>
</comment>
<evidence type="ECO:0008006" key="3">
    <source>
        <dbReference type="Google" id="ProtNLM"/>
    </source>
</evidence>
<dbReference type="AlphaFoldDB" id="A0A8K0GPS6"/>
<evidence type="ECO:0000313" key="1">
    <source>
        <dbReference type="EMBL" id="KAF3436962.1"/>
    </source>
</evidence>
<reference evidence="1" key="1">
    <citation type="submission" date="2020-03" db="EMBL/GenBank/DDBJ databases">
        <title>A high-quality chromosome-level genome assembly of a woody plant with both climbing and erect habits, Rhamnella rubrinervis.</title>
        <authorList>
            <person name="Lu Z."/>
            <person name="Yang Y."/>
            <person name="Zhu X."/>
            <person name="Sun Y."/>
        </authorList>
    </citation>
    <scope>NUCLEOTIDE SEQUENCE</scope>
    <source>
        <strain evidence="1">BYM</strain>
        <tissue evidence="1">Leaf</tissue>
    </source>
</reference>
<organism evidence="1 2">
    <name type="scientific">Rhamnella rubrinervis</name>
    <dbReference type="NCBI Taxonomy" id="2594499"/>
    <lineage>
        <taxon>Eukaryota</taxon>
        <taxon>Viridiplantae</taxon>
        <taxon>Streptophyta</taxon>
        <taxon>Embryophyta</taxon>
        <taxon>Tracheophyta</taxon>
        <taxon>Spermatophyta</taxon>
        <taxon>Magnoliopsida</taxon>
        <taxon>eudicotyledons</taxon>
        <taxon>Gunneridae</taxon>
        <taxon>Pentapetalae</taxon>
        <taxon>rosids</taxon>
        <taxon>fabids</taxon>
        <taxon>Rosales</taxon>
        <taxon>Rhamnaceae</taxon>
        <taxon>rhamnoid group</taxon>
        <taxon>Rhamneae</taxon>
        <taxon>Rhamnella</taxon>
    </lineage>
</organism>
<name>A0A8K0GPS6_9ROSA</name>
<sequence>MGGSGTLGNSQGSCSTTASDSSTVKIKALFYCGCKPKFSESDGKLRIAEAGRLPHLVRLRNDVSYEQFKQIIRSVSPMSYNFRCYEISYYLPGQGLIALTTEEDMKNMIEEFNELLNSIQEPIMLKMSADHEQASTLNTTSNCSTVLMGGSGTSGNSQGSCSTTASDSSTVKIKALIYFDADPTFSAGDGKLQIDEGDLPHFVRLRNHISYKKFKKIVRSLSPTDDDFCSYNICYYLPGQGLIALTTAEDMKNMIEEFDELNRMQEPQMLKIQQENAASSNDCKMEHDQVSKPQWINECDQGSSYEELNMVKTQMVDRKDTSFEDFKRIVRSTYQTSLSSFRYYLPGQGLIALSAEEDMKCMIEEFIELNRIQCPQICKVFKMEDSGTSDDNQGMDSSRASDSSKMKVKVLCYSGCKPIFSSRDSLQYDGDEDVENMMEEFHELNMSLVVDPSPRVSNDSERQYALSGNIALNSYSSLEHSDYHNIPYTLSN</sequence>
<proteinExistence type="predicted"/>
<dbReference type="Proteomes" id="UP000796880">
    <property type="component" value="Unassembled WGS sequence"/>
</dbReference>
<keyword evidence="2" id="KW-1185">Reference proteome</keyword>
<protein>
    <recommendedName>
        <fullName evidence="3">PB1 domain-containing protein</fullName>
    </recommendedName>
</protein>